<dbReference type="RefSeq" id="WP_071138973.1">
    <property type="nucleotide sequence ID" value="NZ_CP035282.1"/>
</dbReference>
<dbReference type="PANTHER" id="PTHR30001">
    <property type="entry name" value="RIBONUCLEASE"/>
    <property type="match status" value="1"/>
</dbReference>
<comment type="cofactor">
    <cofactor evidence="1">
        <name>Mg(2+)</name>
        <dbReference type="ChEBI" id="CHEBI:18420"/>
    </cofactor>
</comment>
<dbReference type="InterPro" id="IPR012340">
    <property type="entry name" value="NA-bd_OB-fold"/>
</dbReference>
<evidence type="ECO:0000256" key="1">
    <source>
        <dbReference type="ARBA" id="ARBA00001946"/>
    </source>
</evidence>
<evidence type="ECO:0000256" key="2">
    <source>
        <dbReference type="ARBA" id="ARBA00022723"/>
    </source>
</evidence>
<name>A0A410QDZ0_9FIRM</name>
<keyword evidence="3" id="KW-0378">Hydrolase</keyword>
<dbReference type="GO" id="GO:0046872">
    <property type="term" value="F:metal ion binding"/>
    <property type="evidence" value="ECO:0007669"/>
    <property type="project" value="UniProtKB-KW"/>
</dbReference>
<dbReference type="InterPro" id="IPR004659">
    <property type="entry name" value="RNase_E/G"/>
</dbReference>
<dbReference type="GO" id="GO:0006364">
    <property type="term" value="P:rRNA processing"/>
    <property type="evidence" value="ECO:0007669"/>
    <property type="project" value="TreeGrafter"/>
</dbReference>
<organism evidence="7 8">
    <name type="scientific">Acidilutibacter cellobiosedens</name>
    <dbReference type="NCBI Taxonomy" id="2507161"/>
    <lineage>
        <taxon>Bacteria</taxon>
        <taxon>Bacillati</taxon>
        <taxon>Bacillota</taxon>
        <taxon>Tissierellia</taxon>
        <taxon>Tissierellales</taxon>
        <taxon>Acidilutibacteraceae</taxon>
        <taxon>Acidilutibacter</taxon>
    </lineage>
</organism>
<dbReference type="KEGG" id="spoa:EQM13_11700"/>
<dbReference type="GO" id="GO:0005737">
    <property type="term" value="C:cytoplasm"/>
    <property type="evidence" value="ECO:0007669"/>
    <property type="project" value="TreeGrafter"/>
</dbReference>
<dbReference type="NCBIfam" id="TIGR00757">
    <property type="entry name" value="RNaseEG"/>
    <property type="match status" value="1"/>
</dbReference>
<feature type="domain" description="S1 motif" evidence="6">
    <location>
        <begin position="38"/>
        <end position="137"/>
    </location>
</feature>
<dbReference type="PANTHER" id="PTHR30001:SF0">
    <property type="entry name" value="RIBONUCLEASE G"/>
    <property type="match status" value="1"/>
</dbReference>
<sequence>MNYILIYYNNKKTEVAILEEDKLVEYYIEEEPEDEIVGNIYRGRVKNVLLGMEAAFVDIGIGKNAYLYIKDVIPKPMISSGKNVSIGEALKAGQEIIVQVVKESFQNKGPKVTTHITIPGKYLVLTPFNNRINISKKIEDKEEIRRLFNIAKEIKVEGIGMILRTASMGADKEEIKKELKFLMGIWRRIEMEKNFLPCPKLLYKEMDITQRIVRDVILNNMDNVIVNDRKIYKSISKLVKSVSADLTDKIILDENLDIMSFKNVGEELSRALKRTVKLKSGGYIVIDETEALTAIDVNTGKYTGDLSLESTVFNTNMEAAEEIGKQIRLRDIGGIIVIDFIDMRNKKDINLVMEKMKEVLKKDRTKTNLYGITNLGLVEMTRKKARNTLSSKLTSICPMCGGRGRI</sequence>
<keyword evidence="4" id="KW-0460">Magnesium</keyword>
<dbReference type="EMBL" id="CP035282">
    <property type="protein sequence ID" value="QAT62207.1"/>
    <property type="molecule type" value="Genomic_DNA"/>
</dbReference>
<evidence type="ECO:0000256" key="4">
    <source>
        <dbReference type="ARBA" id="ARBA00022842"/>
    </source>
</evidence>
<dbReference type="AlphaFoldDB" id="A0A410QDZ0"/>
<dbReference type="InterPro" id="IPR019307">
    <property type="entry name" value="RNA-bd_AU-1/RNase_E/G"/>
</dbReference>
<keyword evidence="8" id="KW-1185">Reference proteome</keyword>
<protein>
    <submittedName>
        <fullName evidence="7">Rne/Rng family ribonuclease</fullName>
    </submittedName>
</protein>
<dbReference type="CDD" id="cd04453">
    <property type="entry name" value="S1_RNase_E"/>
    <property type="match status" value="1"/>
</dbReference>
<reference evidence="8" key="1">
    <citation type="submission" date="2019-01" db="EMBL/GenBank/DDBJ databases">
        <title>Draft genomes of a novel of Sporanaerobacter strains.</title>
        <authorList>
            <person name="Ma S."/>
        </authorList>
    </citation>
    <scope>NUCLEOTIDE SEQUENCE [LARGE SCALE GENOMIC DNA]</scope>
    <source>
        <strain evidence="8">NJN-17</strain>
    </source>
</reference>
<dbReference type="GO" id="GO:0004540">
    <property type="term" value="F:RNA nuclease activity"/>
    <property type="evidence" value="ECO:0007669"/>
    <property type="project" value="InterPro"/>
</dbReference>
<evidence type="ECO:0000259" key="6">
    <source>
        <dbReference type="PROSITE" id="PS50126"/>
    </source>
</evidence>
<evidence type="ECO:0000313" key="8">
    <source>
        <dbReference type="Proteomes" id="UP000287969"/>
    </source>
</evidence>
<evidence type="ECO:0000256" key="5">
    <source>
        <dbReference type="ARBA" id="ARBA00022884"/>
    </source>
</evidence>
<keyword evidence="2" id="KW-0479">Metal-binding</keyword>
<dbReference type="OrthoDB" id="9804278at2"/>
<keyword evidence="5" id="KW-0694">RNA-binding</keyword>
<accession>A0A410QDZ0</accession>
<dbReference type="Proteomes" id="UP000287969">
    <property type="component" value="Chromosome"/>
</dbReference>
<evidence type="ECO:0000313" key="7">
    <source>
        <dbReference type="EMBL" id="QAT62207.1"/>
    </source>
</evidence>
<gene>
    <name evidence="7" type="ORF">EQM13_11700</name>
</gene>
<proteinExistence type="predicted"/>
<dbReference type="SMART" id="SM00316">
    <property type="entry name" value="S1"/>
    <property type="match status" value="1"/>
</dbReference>
<dbReference type="GO" id="GO:0016787">
    <property type="term" value="F:hydrolase activity"/>
    <property type="evidence" value="ECO:0007669"/>
    <property type="project" value="UniProtKB-KW"/>
</dbReference>
<dbReference type="Gene3D" id="2.40.50.140">
    <property type="entry name" value="Nucleic acid-binding proteins"/>
    <property type="match status" value="1"/>
</dbReference>
<dbReference type="InterPro" id="IPR003029">
    <property type="entry name" value="S1_domain"/>
</dbReference>
<evidence type="ECO:0000256" key="3">
    <source>
        <dbReference type="ARBA" id="ARBA00022801"/>
    </source>
</evidence>
<dbReference type="Pfam" id="PF10150">
    <property type="entry name" value="RNase_E_G"/>
    <property type="match status" value="1"/>
</dbReference>
<dbReference type="SUPFAM" id="SSF50249">
    <property type="entry name" value="Nucleic acid-binding proteins"/>
    <property type="match status" value="1"/>
</dbReference>
<dbReference type="PROSITE" id="PS50126">
    <property type="entry name" value="S1"/>
    <property type="match status" value="1"/>
</dbReference>
<dbReference type="GO" id="GO:0003723">
    <property type="term" value="F:RNA binding"/>
    <property type="evidence" value="ECO:0007669"/>
    <property type="project" value="UniProtKB-KW"/>
</dbReference>